<name>M1LX53_9CLOT</name>
<protein>
    <submittedName>
        <fullName evidence="1">Sir2-like protein</fullName>
    </submittedName>
</protein>
<dbReference type="AlphaFoldDB" id="M1LX53"/>
<dbReference type="KEGG" id="csr:Cspa_c40550"/>
<dbReference type="SUPFAM" id="SSF52467">
    <property type="entry name" value="DHS-like NAD/FAD-binding domain"/>
    <property type="match status" value="1"/>
</dbReference>
<dbReference type="Proteomes" id="UP000011728">
    <property type="component" value="Chromosome"/>
</dbReference>
<dbReference type="EMBL" id="CP004121">
    <property type="protein sequence ID" value="AGF57810.1"/>
    <property type="molecule type" value="Genomic_DNA"/>
</dbReference>
<dbReference type="InterPro" id="IPR029035">
    <property type="entry name" value="DHS-like_NAD/FAD-binding_dom"/>
</dbReference>
<dbReference type="eggNOG" id="COG0846">
    <property type="taxonomic scope" value="Bacteria"/>
</dbReference>
<accession>M1LX53</accession>
<evidence type="ECO:0000313" key="1">
    <source>
        <dbReference type="EMBL" id="AGF57810.1"/>
    </source>
</evidence>
<sequence>MSKIVWPENLIEELAYRRCIIFLGSGISATAKNADGNSPDTWGTFIKNIKSLMKKPTADDLQYIDGMIAQENYLLALQAISDLTEAGTYNKYLKDTYSRAGYIPSEVHKSIKDIDSKIVISTNFDKIYDNLCREYGYVTYDYQKSKSIIANIKSPESLIIKAHGTIDDTEEIIFTAKQYYEAQSKFPEFYSLLHALFLTHTVIFLGYSLSDPDINLILQNISNTSSSACPHYIVLKEGISKHKLNHWKETYNIEALEYGPSYDALEENIVFLRDSVVEFREERQIP</sequence>
<organism evidence="1 2">
    <name type="scientific">Clostridium saccharoperbutylacetonicum N1-4(HMT)</name>
    <dbReference type="NCBI Taxonomy" id="931276"/>
    <lineage>
        <taxon>Bacteria</taxon>
        <taxon>Bacillati</taxon>
        <taxon>Bacillota</taxon>
        <taxon>Clostridia</taxon>
        <taxon>Eubacteriales</taxon>
        <taxon>Clostridiaceae</taxon>
        <taxon>Clostridium</taxon>
    </lineage>
</organism>
<reference evidence="1 2" key="1">
    <citation type="submission" date="2013-02" db="EMBL/GenBank/DDBJ databases">
        <title>Genome sequence of Clostridium saccharoperbutylacetonicum N1-4(HMT).</title>
        <authorList>
            <person name="Poehlein A."/>
            <person name="Daniel R."/>
        </authorList>
    </citation>
    <scope>NUCLEOTIDE SEQUENCE [LARGE SCALE GENOMIC DNA]</scope>
    <source>
        <strain evidence="2">N1-4(HMT)</strain>
    </source>
</reference>
<gene>
    <name evidence="1" type="ORF">Cspa_c40550</name>
</gene>
<dbReference type="Pfam" id="PF13289">
    <property type="entry name" value="SIR2_2"/>
    <property type="match status" value="1"/>
</dbReference>
<dbReference type="HOGENOM" id="CLU_081255_0_0_9"/>
<proteinExistence type="predicted"/>
<keyword evidence="2" id="KW-1185">Reference proteome</keyword>
<dbReference type="PATRIC" id="fig|931276.5.peg.4088"/>
<dbReference type="OrthoDB" id="78172at2"/>
<evidence type="ECO:0000313" key="2">
    <source>
        <dbReference type="Proteomes" id="UP000011728"/>
    </source>
</evidence>
<dbReference type="RefSeq" id="WP_015394121.1">
    <property type="nucleotide sequence ID" value="NC_020291.1"/>
</dbReference>